<accession>A0ABU1US95</accession>
<dbReference type="Pfam" id="PF02089">
    <property type="entry name" value="Palm_thioest"/>
    <property type="match status" value="1"/>
</dbReference>
<feature type="signal peptide" evidence="1">
    <location>
        <begin position="1"/>
        <end position="18"/>
    </location>
</feature>
<dbReference type="Gene3D" id="3.40.50.1820">
    <property type="entry name" value="alpha/beta hydrolase"/>
    <property type="match status" value="1"/>
</dbReference>
<feature type="chain" id="PRO_5045371128" evidence="1">
    <location>
        <begin position="19"/>
        <end position="250"/>
    </location>
</feature>
<reference evidence="2 3" key="1">
    <citation type="submission" date="2023-07" db="EMBL/GenBank/DDBJ databases">
        <title>Sorghum-associated microbial communities from plants grown in Nebraska, USA.</title>
        <authorList>
            <person name="Schachtman D."/>
        </authorList>
    </citation>
    <scope>NUCLEOTIDE SEQUENCE [LARGE SCALE GENOMIC DNA]</scope>
    <source>
        <strain evidence="2 3">BE190</strain>
    </source>
</reference>
<dbReference type="PANTHER" id="PTHR37946:SF1">
    <property type="entry name" value="SLL1969 PROTEIN"/>
    <property type="match status" value="1"/>
</dbReference>
<proteinExistence type="predicted"/>
<evidence type="ECO:0000256" key="1">
    <source>
        <dbReference type="SAM" id="SignalP"/>
    </source>
</evidence>
<keyword evidence="1" id="KW-0732">Signal</keyword>
<name>A0ABU1US95_9GAMM</name>
<keyword evidence="3" id="KW-1185">Reference proteome</keyword>
<dbReference type="PANTHER" id="PTHR37946">
    <property type="entry name" value="SLL1969 PROTEIN"/>
    <property type="match status" value="1"/>
</dbReference>
<evidence type="ECO:0000313" key="3">
    <source>
        <dbReference type="Proteomes" id="UP001253595"/>
    </source>
</evidence>
<dbReference type="EMBL" id="JAVDVX010000001">
    <property type="protein sequence ID" value="MDR7088051.1"/>
    <property type="molecule type" value="Genomic_DNA"/>
</dbReference>
<protein>
    <submittedName>
        <fullName evidence="2">Pimeloyl-ACP methyl ester carboxylesterase</fullName>
    </submittedName>
</protein>
<dbReference type="Proteomes" id="UP001253595">
    <property type="component" value="Unassembled WGS sequence"/>
</dbReference>
<sequence>MRKIIFCFLVMFNSHIHASECVILLHGLARSSDSMNKMESALSSEGYSIVNHDYASRKNTIQVLAAEEIPAALSKCKSDEKINFITHSLGGIVLRQYLSTHSIENLGRTVMLGPPNKGSQVADKLKNVPGYKLINGPAGMQLGTDIESVPFKLGCADFEVGIIAGTKSINLILSTMLPNPDDGKVSVENTKLEGMADHITIPVSHPFIMKDARAINQAIFFLKNGKFDKGAEKTTTSGLGETENSGLNQV</sequence>
<organism evidence="2 3">
    <name type="scientific">Cellvibrio fibrivorans</name>
    <dbReference type="NCBI Taxonomy" id="126350"/>
    <lineage>
        <taxon>Bacteria</taxon>
        <taxon>Pseudomonadati</taxon>
        <taxon>Pseudomonadota</taxon>
        <taxon>Gammaproteobacteria</taxon>
        <taxon>Cellvibrionales</taxon>
        <taxon>Cellvibrionaceae</taxon>
        <taxon>Cellvibrio</taxon>
    </lineage>
</organism>
<dbReference type="InterPro" id="IPR029058">
    <property type="entry name" value="AB_hydrolase_fold"/>
</dbReference>
<dbReference type="SUPFAM" id="SSF53474">
    <property type="entry name" value="alpha/beta-Hydrolases"/>
    <property type="match status" value="1"/>
</dbReference>
<dbReference type="RefSeq" id="WP_310067190.1">
    <property type="nucleotide sequence ID" value="NZ_JAVDVX010000001.1"/>
</dbReference>
<evidence type="ECO:0000313" key="2">
    <source>
        <dbReference type="EMBL" id="MDR7088051.1"/>
    </source>
</evidence>
<gene>
    <name evidence="2" type="ORF">J2X05_000054</name>
</gene>
<comment type="caution">
    <text evidence="2">The sequence shown here is derived from an EMBL/GenBank/DDBJ whole genome shotgun (WGS) entry which is preliminary data.</text>
</comment>